<dbReference type="SMART" id="SM00331">
    <property type="entry name" value="PP2C_SIG"/>
    <property type="match status" value="1"/>
</dbReference>
<dbReference type="Pfam" id="PF00481">
    <property type="entry name" value="PP2C"/>
    <property type="match status" value="1"/>
</dbReference>
<sequence length="248" mass="27231">MKAYAMTDRGRKRQINQDAVYYSAYPVGNIPNLFLVADGMGGHQAGDFASKYTIDNLVRLVEEAEGNNPITILNESIRQANSLLLQKASEEDELAGMGTTLVAACTMGPVLCVANVGDSRLYVVSEEEIRQITRDHSLVEELIQRGEMERGSAAYHEHKNIITRAIGAGKDVCADFFEVNLEAGDTVLMCSDGLSNMVADERIRELSAGREDLRAVCEDLIEEANNNGGKDNIAVVVFRPSDDEVKEW</sequence>
<dbReference type="EMBL" id="JASGBQ010000011">
    <property type="protein sequence ID" value="MDI9242374.1"/>
    <property type="molecule type" value="Genomic_DNA"/>
</dbReference>
<name>A0AAP4BDH8_9FIRM</name>
<evidence type="ECO:0000313" key="2">
    <source>
        <dbReference type="EMBL" id="MDI9242374.1"/>
    </source>
</evidence>
<reference evidence="2 3" key="1">
    <citation type="submission" date="2023-05" db="EMBL/GenBank/DDBJ databases">
        <title>[ruminococcus] sp. nov., isolated from a pig farm feces dump.</title>
        <authorList>
            <person name="Chang Y.-H."/>
        </authorList>
    </citation>
    <scope>NUCLEOTIDE SEQUENCE [LARGE SCALE GENOMIC DNA]</scope>
    <source>
        <strain evidence="2 3">YH-rum2234</strain>
    </source>
</reference>
<dbReference type="InterPro" id="IPR015655">
    <property type="entry name" value="PP2C"/>
</dbReference>
<dbReference type="SUPFAM" id="SSF81606">
    <property type="entry name" value="PP2C-like"/>
    <property type="match status" value="1"/>
</dbReference>
<dbReference type="AlphaFoldDB" id="A0AAP4BDH8"/>
<dbReference type="PANTHER" id="PTHR47992">
    <property type="entry name" value="PROTEIN PHOSPHATASE"/>
    <property type="match status" value="1"/>
</dbReference>
<evidence type="ECO:0000259" key="1">
    <source>
        <dbReference type="PROSITE" id="PS51746"/>
    </source>
</evidence>
<dbReference type="CDD" id="cd00143">
    <property type="entry name" value="PP2Cc"/>
    <property type="match status" value="1"/>
</dbReference>
<organism evidence="2 3">
    <name type="scientific">Fusibacillus kribbianus</name>
    <dbReference type="NCBI Taxonomy" id="3044208"/>
    <lineage>
        <taxon>Bacteria</taxon>
        <taxon>Bacillati</taxon>
        <taxon>Bacillota</taxon>
        <taxon>Clostridia</taxon>
        <taxon>Lachnospirales</taxon>
        <taxon>Lachnospiraceae</taxon>
        <taxon>Fusibacillus</taxon>
    </lineage>
</organism>
<dbReference type="Gene3D" id="3.60.40.10">
    <property type="entry name" value="PPM-type phosphatase domain"/>
    <property type="match status" value="1"/>
</dbReference>
<comment type="caution">
    <text evidence="2">The sequence shown here is derived from an EMBL/GenBank/DDBJ whole genome shotgun (WGS) entry which is preliminary data.</text>
</comment>
<dbReference type="InterPro" id="IPR001932">
    <property type="entry name" value="PPM-type_phosphatase-like_dom"/>
</dbReference>
<dbReference type="NCBIfam" id="NF033484">
    <property type="entry name" value="Stp1_PP2C_phos"/>
    <property type="match status" value="1"/>
</dbReference>
<protein>
    <submittedName>
        <fullName evidence="2">Stp1/IreP family PP2C-type Ser/Thr phosphatase</fullName>
    </submittedName>
</protein>
<dbReference type="GO" id="GO:0004722">
    <property type="term" value="F:protein serine/threonine phosphatase activity"/>
    <property type="evidence" value="ECO:0007669"/>
    <property type="project" value="InterPro"/>
</dbReference>
<accession>A0AAP4BDH8</accession>
<dbReference type="RefSeq" id="WP_283230822.1">
    <property type="nucleotide sequence ID" value="NZ_JASGBQ010000011.1"/>
</dbReference>
<dbReference type="Proteomes" id="UP001300383">
    <property type="component" value="Unassembled WGS sequence"/>
</dbReference>
<feature type="domain" description="PPM-type phosphatase" evidence="1">
    <location>
        <begin position="2"/>
        <end position="240"/>
    </location>
</feature>
<evidence type="ECO:0000313" key="3">
    <source>
        <dbReference type="Proteomes" id="UP001300383"/>
    </source>
</evidence>
<dbReference type="InterPro" id="IPR036457">
    <property type="entry name" value="PPM-type-like_dom_sf"/>
</dbReference>
<proteinExistence type="predicted"/>
<dbReference type="PROSITE" id="PS51746">
    <property type="entry name" value="PPM_2"/>
    <property type="match status" value="1"/>
</dbReference>
<dbReference type="SMART" id="SM00332">
    <property type="entry name" value="PP2Cc"/>
    <property type="match status" value="1"/>
</dbReference>
<keyword evidence="3" id="KW-1185">Reference proteome</keyword>
<gene>
    <name evidence="2" type="ORF">QJ036_07800</name>
</gene>